<dbReference type="PROSITE" id="PS00061">
    <property type="entry name" value="ADH_SHORT"/>
    <property type="match status" value="1"/>
</dbReference>
<dbReference type="CDD" id="cd05233">
    <property type="entry name" value="SDR_c"/>
    <property type="match status" value="1"/>
</dbReference>
<dbReference type="FunFam" id="3.40.50.720:FF:000084">
    <property type="entry name" value="Short-chain dehydrogenase reductase"/>
    <property type="match status" value="1"/>
</dbReference>
<evidence type="ECO:0000256" key="1">
    <source>
        <dbReference type="ARBA" id="ARBA00006484"/>
    </source>
</evidence>
<dbReference type="Proteomes" id="UP001153618">
    <property type="component" value="Unassembled WGS sequence"/>
</dbReference>
<dbReference type="AlphaFoldDB" id="A0A9W4HZK6"/>
<dbReference type="SUPFAM" id="SSF51735">
    <property type="entry name" value="NAD(P)-binding Rossmann-fold domains"/>
    <property type="match status" value="1"/>
</dbReference>
<dbReference type="InterPro" id="IPR002347">
    <property type="entry name" value="SDR_fam"/>
</dbReference>
<proteinExistence type="inferred from homology"/>
<organism evidence="4 5">
    <name type="scientific">Penicillium olsonii</name>
    <dbReference type="NCBI Taxonomy" id="99116"/>
    <lineage>
        <taxon>Eukaryota</taxon>
        <taxon>Fungi</taxon>
        <taxon>Dikarya</taxon>
        <taxon>Ascomycota</taxon>
        <taxon>Pezizomycotina</taxon>
        <taxon>Eurotiomycetes</taxon>
        <taxon>Eurotiomycetidae</taxon>
        <taxon>Eurotiales</taxon>
        <taxon>Aspergillaceae</taxon>
        <taxon>Penicillium</taxon>
    </lineage>
</organism>
<dbReference type="Gene3D" id="3.40.50.720">
    <property type="entry name" value="NAD(P)-binding Rossmann-like Domain"/>
    <property type="match status" value="1"/>
</dbReference>
<dbReference type="PANTHER" id="PTHR42760">
    <property type="entry name" value="SHORT-CHAIN DEHYDROGENASES/REDUCTASES FAMILY MEMBER"/>
    <property type="match status" value="1"/>
</dbReference>
<evidence type="ECO:0000256" key="2">
    <source>
        <dbReference type="ARBA" id="ARBA00022857"/>
    </source>
</evidence>
<dbReference type="PRINTS" id="PR00081">
    <property type="entry name" value="GDHRDH"/>
</dbReference>
<sequence length="284" mass="30131">MAQNNSAFYPDLKDRVTLVIGAGQSGDPYTKVWGNGAAIAKVLASSGARIIACDLSLEAAQRTASRIQADGGSCEAFQLDATLASDIKRIVKQIVDRYNRIDILVNNVGLTKTGDPATMPEEAWDTQFQLNLKTVYLTCNAVLPIMEKQGSGAIINNASIAGMKYLGKPQIAYASAKAAVIHFSKITGVMYASKGIRVNSVSPGMVFTPLLEKLGASDLAEEREIYKKITDHNVPMGFMGDAFDVANAVVFLASRSSRYVVGQNLVVDGGLTGSTGTGQTASKL</sequence>
<dbReference type="PANTHER" id="PTHR42760:SF115">
    <property type="entry name" value="3-OXOACYL-[ACYL-CARRIER-PROTEIN] REDUCTASE FABG"/>
    <property type="match status" value="1"/>
</dbReference>
<gene>
    <name evidence="4" type="ORF">POLS_LOCUS6697</name>
</gene>
<dbReference type="OrthoDB" id="498125at2759"/>
<protein>
    <submittedName>
        <fullName evidence="4">Uncharacterized protein</fullName>
    </submittedName>
</protein>
<name>A0A9W4HZK6_PENOL</name>
<evidence type="ECO:0000313" key="4">
    <source>
        <dbReference type="EMBL" id="CAG8172289.1"/>
    </source>
</evidence>
<dbReference type="GO" id="GO:0016616">
    <property type="term" value="F:oxidoreductase activity, acting on the CH-OH group of donors, NAD or NADP as acceptor"/>
    <property type="evidence" value="ECO:0007669"/>
    <property type="project" value="TreeGrafter"/>
</dbReference>
<keyword evidence="5" id="KW-1185">Reference proteome</keyword>
<evidence type="ECO:0000256" key="3">
    <source>
        <dbReference type="ARBA" id="ARBA00023002"/>
    </source>
</evidence>
<dbReference type="InterPro" id="IPR036291">
    <property type="entry name" value="NAD(P)-bd_dom_sf"/>
</dbReference>
<keyword evidence="2" id="KW-0521">NADP</keyword>
<dbReference type="InterPro" id="IPR020904">
    <property type="entry name" value="Sc_DH/Rdtase_CS"/>
</dbReference>
<dbReference type="Pfam" id="PF13561">
    <property type="entry name" value="adh_short_C2"/>
    <property type="match status" value="1"/>
</dbReference>
<dbReference type="PRINTS" id="PR00080">
    <property type="entry name" value="SDRFAMILY"/>
</dbReference>
<evidence type="ECO:0000313" key="5">
    <source>
        <dbReference type="Proteomes" id="UP001153618"/>
    </source>
</evidence>
<comment type="caution">
    <text evidence="4">The sequence shown here is derived from an EMBL/GenBank/DDBJ whole genome shotgun (WGS) entry which is preliminary data.</text>
</comment>
<accession>A0A9W4HZK6</accession>
<reference evidence="4" key="1">
    <citation type="submission" date="2021-07" db="EMBL/GenBank/DDBJ databases">
        <authorList>
            <person name="Branca A.L. A."/>
        </authorList>
    </citation>
    <scope>NUCLEOTIDE SEQUENCE</scope>
</reference>
<keyword evidence="3" id="KW-0560">Oxidoreductase</keyword>
<dbReference type="EMBL" id="CAJVOS010000038">
    <property type="protein sequence ID" value="CAG8172289.1"/>
    <property type="molecule type" value="Genomic_DNA"/>
</dbReference>
<comment type="similarity">
    <text evidence="1">Belongs to the short-chain dehydrogenases/reductases (SDR) family.</text>
</comment>